<dbReference type="Pfam" id="PF10604">
    <property type="entry name" value="Polyketide_cyc2"/>
    <property type="match status" value="1"/>
</dbReference>
<dbReference type="InterPro" id="IPR019587">
    <property type="entry name" value="Polyketide_cyclase/dehydratase"/>
</dbReference>
<evidence type="ECO:0008006" key="3">
    <source>
        <dbReference type="Google" id="ProtNLM"/>
    </source>
</evidence>
<gene>
    <name evidence="1" type="ORF">MANY_14490</name>
</gene>
<protein>
    <recommendedName>
        <fullName evidence="3">Polyketide cyclase</fullName>
    </recommendedName>
</protein>
<dbReference type="InterPro" id="IPR023393">
    <property type="entry name" value="START-like_dom_sf"/>
</dbReference>
<organism evidence="1 2">
    <name type="scientific">Mycolicibacterium anyangense</name>
    <dbReference type="NCBI Taxonomy" id="1431246"/>
    <lineage>
        <taxon>Bacteria</taxon>
        <taxon>Bacillati</taxon>
        <taxon>Actinomycetota</taxon>
        <taxon>Actinomycetes</taxon>
        <taxon>Mycobacteriales</taxon>
        <taxon>Mycobacteriaceae</taxon>
        <taxon>Mycolicibacterium</taxon>
    </lineage>
</organism>
<reference evidence="1 2" key="1">
    <citation type="journal article" date="2019" name="Emerg. Microbes Infect.">
        <title>Comprehensive subspecies identification of 175 nontuberculous mycobacteria species based on 7547 genomic profiles.</title>
        <authorList>
            <person name="Matsumoto Y."/>
            <person name="Kinjo T."/>
            <person name="Motooka D."/>
            <person name="Nabeya D."/>
            <person name="Jung N."/>
            <person name="Uechi K."/>
            <person name="Horii T."/>
            <person name="Iida T."/>
            <person name="Fujita J."/>
            <person name="Nakamura S."/>
        </authorList>
    </citation>
    <scope>NUCLEOTIDE SEQUENCE [LARGE SCALE GENOMIC DNA]</scope>
    <source>
        <strain evidence="1 2">JCM 30275</strain>
    </source>
</reference>
<keyword evidence="2" id="KW-1185">Reference proteome</keyword>
<dbReference type="Gene3D" id="3.30.530.20">
    <property type="match status" value="1"/>
</dbReference>
<dbReference type="KEGG" id="many:MANY_14490"/>
<dbReference type="Proteomes" id="UP000467249">
    <property type="component" value="Chromosome"/>
</dbReference>
<name>A0A6N4W7U3_9MYCO</name>
<evidence type="ECO:0000313" key="2">
    <source>
        <dbReference type="Proteomes" id="UP000467249"/>
    </source>
</evidence>
<dbReference type="EMBL" id="AP022620">
    <property type="protein sequence ID" value="BBZ76112.1"/>
    <property type="molecule type" value="Genomic_DNA"/>
</dbReference>
<dbReference type="AlphaFoldDB" id="A0A6N4W7U3"/>
<dbReference type="SUPFAM" id="SSF55961">
    <property type="entry name" value="Bet v1-like"/>
    <property type="match status" value="1"/>
</dbReference>
<accession>A0A6N4W7U3</accession>
<proteinExistence type="predicted"/>
<evidence type="ECO:0000313" key="1">
    <source>
        <dbReference type="EMBL" id="BBZ76112.1"/>
    </source>
</evidence>
<sequence length="124" mass="13433">MRIDRYIDAPAAVVWQILVDLDAWPQWGPSVASAVLDDGARRIAAGSTGRVTTALGVEMPFRITEFEPGRRWAWAVAGVAATTHTVTAEGDGCRLSFGAPWWATPYLAVCAVALARIDRLARPR</sequence>
<dbReference type="RefSeq" id="WP_322790586.1">
    <property type="nucleotide sequence ID" value="NZ_AP022620.1"/>
</dbReference>